<reference evidence="7 8" key="1">
    <citation type="journal article" date="2019" name="Int. J. Syst. Evol. Microbiol.">
        <title>The Global Catalogue of Microorganisms (GCM) 10K type strain sequencing project: providing services to taxonomists for standard genome sequencing and annotation.</title>
        <authorList>
            <consortium name="The Broad Institute Genomics Platform"/>
            <consortium name="The Broad Institute Genome Sequencing Center for Infectious Disease"/>
            <person name="Wu L."/>
            <person name="Ma J."/>
        </authorList>
    </citation>
    <scope>NUCLEOTIDE SEQUENCE [LARGE SCALE GENOMIC DNA]</scope>
    <source>
        <strain evidence="7 8">CGMCC 1.12125</strain>
    </source>
</reference>
<feature type="domain" description="PAC" evidence="6">
    <location>
        <begin position="175"/>
        <end position="226"/>
    </location>
</feature>
<dbReference type="InterPro" id="IPR001610">
    <property type="entry name" value="PAC"/>
</dbReference>
<protein>
    <submittedName>
        <fullName evidence="7">PAS domain S-box protein</fullName>
    </submittedName>
</protein>
<feature type="domain" description="PAS" evidence="5">
    <location>
        <begin position="360"/>
        <end position="430"/>
    </location>
</feature>
<dbReference type="RefSeq" id="WP_247378729.1">
    <property type="nucleotide sequence ID" value="NZ_JALLGV010000005.1"/>
</dbReference>
<dbReference type="Proteomes" id="UP001597119">
    <property type="component" value="Unassembled WGS sequence"/>
</dbReference>
<dbReference type="SMART" id="SM00065">
    <property type="entry name" value="GAF"/>
    <property type="match status" value="3"/>
</dbReference>
<feature type="domain" description="PAS" evidence="5">
    <location>
        <begin position="100"/>
        <end position="170"/>
    </location>
</feature>
<keyword evidence="4" id="KW-0804">Transcription</keyword>
<dbReference type="Pfam" id="PF00989">
    <property type="entry name" value="PAS"/>
    <property type="match status" value="1"/>
</dbReference>
<dbReference type="Pfam" id="PF04967">
    <property type="entry name" value="HTH_10"/>
    <property type="match status" value="1"/>
</dbReference>
<evidence type="ECO:0000256" key="2">
    <source>
        <dbReference type="ARBA" id="ARBA00022777"/>
    </source>
</evidence>
<dbReference type="EMBL" id="JBHUDJ010000014">
    <property type="protein sequence ID" value="MFD1589081.1"/>
    <property type="molecule type" value="Genomic_DNA"/>
</dbReference>
<evidence type="ECO:0000259" key="5">
    <source>
        <dbReference type="PROSITE" id="PS50112"/>
    </source>
</evidence>
<dbReference type="NCBIfam" id="TIGR00229">
    <property type="entry name" value="sensory_box"/>
    <property type="match status" value="3"/>
</dbReference>
<dbReference type="InterPro" id="IPR052155">
    <property type="entry name" value="Biofilm_reg_signaling"/>
</dbReference>
<dbReference type="SMART" id="SM00091">
    <property type="entry name" value="PAS"/>
    <property type="match status" value="3"/>
</dbReference>
<dbReference type="InterPro" id="IPR011006">
    <property type="entry name" value="CheY-like_superfamily"/>
</dbReference>
<keyword evidence="1" id="KW-0808">Transferase</keyword>
<dbReference type="InterPro" id="IPR000700">
    <property type="entry name" value="PAS-assoc_C"/>
</dbReference>
<dbReference type="Pfam" id="PF13185">
    <property type="entry name" value="GAF_2"/>
    <property type="match status" value="3"/>
</dbReference>
<dbReference type="SUPFAM" id="SSF52172">
    <property type="entry name" value="CheY-like"/>
    <property type="match status" value="1"/>
</dbReference>
<dbReference type="InterPro" id="IPR029016">
    <property type="entry name" value="GAF-like_dom_sf"/>
</dbReference>
<evidence type="ECO:0000313" key="8">
    <source>
        <dbReference type="Proteomes" id="UP001597119"/>
    </source>
</evidence>
<feature type="domain" description="PAC" evidence="6">
    <location>
        <begin position="433"/>
        <end position="485"/>
    </location>
</feature>
<dbReference type="InterPro" id="IPR000014">
    <property type="entry name" value="PAS"/>
</dbReference>
<dbReference type="InterPro" id="IPR007050">
    <property type="entry name" value="HTH_bacterioopsin"/>
</dbReference>
<keyword evidence="8" id="KW-1185">Reference proteome</keyword>
<dbReference type="SUPFAM" id="SSF55781">
    <property type="entry name" value="GAF domain-like"/>
    <property type="match status" value="3"/>
</dbReference>
<dbReference type="Gene3D" id="3.30.450.40">
    <property type="match status" value="3"/>
</dbReference>
<evidence type="ECO:0000256" key="4">
    <source>
        <dbReference type="ARBA" id="ARBA00023163"/>
    </source>
</evidence>
<comment type="caution">
    <text evidence="7">The sequence shown here is derived from an EMBL/GenBank/DDBJ whole genome shotgun (WGS) entry which is preliminary data.</text>
</comment>
<feature type="domain" description="PAC" evidence="6">
    <location>
        <begin position="307"/>
        <end position="359"/>
    </location>
</feature>
<evidence type="ECO:0000259" key="6">
    <source>
        <dbReference type="PROSITE" id="PS50113"/>
    </source>
</evidence>
<keyword evidence="3" id="KW-0805">Transcription regulation</keyword>
<dbReference type="PANTHER" id="PTHR44757">
    <property type="entry name" value="DIGUANYLATE CYCLASE DGCP"/>
    <property type="match status" value="1"/>
</dbReference>
<dbReference type="Pfam" id="PF08448">
    <property type="entry name" value="PAS_4"/>
    <property type="match status" value="2"/>
</dbReference>
<dbReference type="Gene3D" id="3.30.450.20">
    <property type="entry name" value="PAS domain"/>
    <property type="match status" value="3"/>
</dbReference>
<evidence type="ECO:0000256" key="1">
    <source>
        <dbReference type="ARBA" id="ARBA00022679"/>
    </source>
</evidence>
<dbReference type="CDD" id="cd00130">
    <property type="entry name" value="PAS"/>
    <property type="match status" value="3"/>
</dbReference>
<dbReference type="AlphaFoldDB" id="A0ABD6CHQ4"/>
<dbReference type="PROSITE" id="PS50113">
    <property type="entry name" value="PAC"/>
    <property type="match status" value="3"/>
</dbReference>
<dbReference type="Pfam" id="PF15915">
    <property type="entry name" value="BAT"/>
    <property type="match status" value="1"/>
</dbReference>
<evidence type="ECO:0000313" key="7">
    <source>
        <dbReference type="EMBL" id="MFD1589081.1"/>
    </source>
</evidence>
<gene>
    <name evidence="7" type="ORF">ACFR9U_19035</name>
</gene>
<evidence type="ECO:0000256" key="3">
    <source>
        <dbReference type="ARBA" id="ARBA00023015"/>
    </source>
</evidence>
<dbReference type="InterPro" id="IPR035965">
    <property type="entry name" value="PAS-like_dom_sf"/>
</dbReference>
<dbReference type="InterPro" id="IPR013656">
    <property type="entry name" value="PAS_4"/>
</dbReference>
<dbReference type="InterPro" id="IPR031803">
    <property type="entry name" value="BAT_GAF/HTH-assoc"/>
</dbReference>
<dbReference type="SMART" id="SM00086">
    <property type="entry name" value="PAC"/>
    <property type="match status" value="3"/>
</dbReference>
<dbReference type="PROSITE" id="PS50112">
    <property type="entry name" value="PAS"/>
    <property type="match status" value="3"/>
</dbReference>
<dbReference type="InterPro" id="IPR013767">
    <property type="entry name" value="PAS_fold"/>
</dbReference>
<dbReference type="SUPFAM" id="SSF55785">
    <property type="entry name" value="PYP-like sensor domain (PAS domain)"/>
    <property type="match status" value="3"/>
</dbReference>
<accession>A0ABD6CHQ4</accession>
<sequence>MSDAPEILFVCPTGEYAAEVTAAATDGTAVVQQVDTGSGALDVLATHSPSCVVIDGEPPDMTSSELVETIRATTDDVSISAFVHENDTAFSTLITPDDRDLARYETILDTVNDGIYQFDPAGRFVELNDAVAEITGYARSELLGEHISIMLDESDVAKGESLIQELLESDERDVATMDMTVHTADGEEIPCENRLSVIQTDGEFRGTVGVVRDISERAHRKAQLKQERDLRERLLETSPVGIVVIDEAGTVARANDRASEILGVPKDALTEQSHSNTEWNVFDESGEPIPGSSYPASRVFETGEPVYDWEAEMERPDGSTVWLSFNGAPLFDAEGNVERVILVIEDVTQQKQRERQLHQQTAFVEGIFNAVPDPMYTFNGSGRMIRWNEGFTEATGYSDDEVEGMHALSFVPDEDEEKITDAISRVIQDKEVQNVESALVRKDGTHVPHEFSGGPVLDDDGNVTALTGVGRDVTDRIERERQIADQRDELEELHRINAVIRDIDQRLIQATSREAAEQAVCDRLAAADAYQFATIGSYDDEFASFVVRARAGVDDSVPHERSAMDDFESPPGEAAIRTGDVQVVRDGHSEASAESDQNASVARSFESVASIPITYEDTTYGVLSVYSDRASAFDDRERAVLAELGETLGHVITTIQQEKRERILTALQDATRELIHADSKAEVSERVVDAASDVLDATGVGIFLFDPDERALTPTATTDRLRELYGDWEATLGADESAAWTTFLDGSTVVYGDLDAELDQFSDTDARSGLFAPLGDHGVFVALSAERRAFDDDITRVLDLFAATAEATLDRVEGDRELRAHDRKLQKRNRQLTHLKGINDIIRELDQSIIHASTRQEIEREVCDRLAQYDQFEFVWIGKPDWGTDRIEPRAWAGNEQGYLDAIPLDIDGSNTLPTAETLETESVTYVADPATRLRDDPWRTEALKRDYQAVVSVPLVYGDINYGALTVYTADPTTLDEMSRAVIEELGETIGHAINAIKTRRGILSDQAVELELEVYDEGVFHHLAASLDAEIEVTDLVPETEGHTTAFFTVEGVTADEVHHAASTFVNISDVTLLSADDDRLRFRASVTGQTVPNTVIEYGARPQQISVDATRTTVVVELPSETNVRPFIEKLKDHYESVELVARRDRTEGGQSHAEFTEEFERTLTDRQLEVLKTAYSSGFFESPKEQTGTEIAESLDITQPTFNHHLRVAQRKLLRALLGER</sequence>
<feature type="domain" description="PAS" evidence="5">
    <location>
        <begin position="227"/>
        <end position="273"/>
    </location>
</feature>
<proteinExistence type="predicted"/>
<keyword evidence="2" id="KW-0418">Kinase</keyword>
<name>A0ABD6CHQ4_9EURY</name>
<dbReference type="InterPro" id="IPR003018">
    <property type="entry name" value="GAF"/>
</dbReference>
<organism evidence="7 8">
    <name type="scientific">Halorientalis brevis</name>
    <dbReference type="NCBI Taxonomy" id="1126241"/>
    <lineage>
        <taxon>Archaea</taxon>
        <taxon>Methanobacteriati</taxon>
        <taxon>Methanobacteriota</taxon>
        <taxon>Stenosarchaea group</taxon>
        <taxon>Halobacteria</taxon>
        <taxon>Halobacteriales</taxon>
        <taxon>Haloarculaceae</taxon>
        <taxon>Halorientalis</taxon>
    </lineage>
</organism>
<dbReference type="PANTHER" id="PTHR44757:SF2">
    <property type="entry name" value="BIOFILM ARCHITECTURE MAINTENANCE PROTEIN MBAA"/>
    <property type="match status" value="1"/>
</dbReference>
<dbReference type="GO" id="GO:0016301">
    <property type="term" value="F:kinase activity"/>
    <property type="evidence" value="ECO:0007669"/>
    <property type="project" value="UniProtKB-KW"/>
</dbReference>